<dbReference type="InterPro" id="IPR011041">
    <property type="entry name" value="Quinoprot_gluc/sorb_DH_b-prop"/>
</dbReference>
<dbReference type="PANTHER" id="PTHR19328">
    <property type="entry name" value="HEDGEHOG-INTERACTING PROTEIN"/>
    <property type="match status" value="1"/>
</dbReference>
<dbReference type="InterPro" id="IPR035986">
    <property type="entry name" value="PKD_dom_sf"/>
</dbReference>
<feature type="domain" description="Glucose/Sorbosone dehydrogenase" evidence="1">
    <location>
        <begin position="2"/>
        <end position="205"/>
    </location>
</feature>
<dbReference type="PANTHER" id="PTHR19328:SF75">
    <property type="entry name" value="ALDOSE SUGAR DEHYDROGENASE YLII"/>
    <property type="match status" value="1"/>
</dbReference>
<sequence>DPTTLDGTIVRLDPDTGLAAAGNPTTTGDENAKRIVAYGLRNPYRFTMRPGTNEAWIGDVGYGTWEEIDRVMSPTTEVRNFGWPCMEGNGRTPGYDAANLNMCETIYTGPSPVYPRFTYRHGSPIVAGEDCGSGTSSISGVSFYAGSVYPAQYRNALFFTDYARGCVWAMRTGTDGLPDWTRIETFATDAGQLVDLQAGPGGDIFGVNIGAGSVVRYVYNGANNPPVASIKSDVTSGPLPLTVTFDGTASSDADGNVPLTYAWDLDGDG</sequence>
<feature type="non-terminal residue" evidence="2">
    <location>
        <position position="269"/>
    </location>
</feature>
<keyword evidence="3" id="KW-1185">Reference proteome</keyword>
<dbReference type="InterPro" id="IPR011042">
    <property type="entry name" value="6-blade_b-propeller_TolB-like"/>
</dbReference>
<protein>
    <submittedName>
        <fullName evidence="2">PQQ-dependent sugar dehydrogenase</fullName>
    </submittedName>
</protein>
<organism evidence="2 3">
    <name type="scientific">Actinomadura adrarensis</name>
    <dbReference type="NCBI Taxonomy" id="1819600"/>
    <lineage>
        <taxon>Bacteria</taxon>
        <taxon>Bacillati</taxon>
        <taxon>Actinomycetota</taxon>
        <taxon>Actinomycetes</taxon>
        <taxon>Streptosporangiales</taxon>
        <taxon>Thermomonosporaceae</taxon>
        <taxon>Actinomadura</taxon>
    </lineage>
</organism>
<reference evidence="3" key="1">
    <citation type="journal article" date="2019" name="Int. J. Syst. Evol. Microbiol.">
        <title>The Global Catalogue of Microorganisms (GCM) 10K type strain sequencing project: providing services to taxonomists for standard genome sequencing and annotation.</title>
        <authorList>
            <consortium name="The Broad Institute Genomics Platform"/>
            <consortium name="The Broad Institute Genome Sequencing Center for Infectious Disease"/>
            <person name="Wu L."/>
            <person name="Ma J."/>
        </authorList>
    </citation>
    <scope>NUCLEOTIDE SEQUENCE [LARGE SCALE GENOMIC DNA]</scope>
    <source>
        <strain evidence="3">JCM 31696</strain>
    </source>
</reference>
<comment type="caution">
    <text evidence="2">The sequence shown here is derived from an EMBL/GenBank/DDBJ whole genome shotgun (WGS) entry which is preliminary data.</text>
</comment>
<dbReference type="Pfam" id="PF07995">
    <property type="entry name" value="GSDH"/>
    <property type="match status" value="1"/>
</dbReference>
<dbReference type="SUPFAM" id="SSF49299">
    <property type="entry name" value="PKD domain"/>
    <property type="match status" value="1"/>
</dbReference>
<gene>
    <name evidence="2" type="ORF">ACFQ07_17800</name>
</gene>
<feature type="non-terminal residue" evidence="2">
    <location>
        <position position="1"/>
    </location>
</feature>
<dbReference type="SUPFAM" id="SSF50952">
    <property type="entry name" value="Soluble quinoprotein glucose dehydrogenase"/>
    <property type="match status" value="1"/>
</dbReference>
<evidence type="ECO:0000313" key="3">
    <source>
        <dbReference type="Proteomes" id="UP001597083"/>
    </source>
</evidence>
<name>A0ABW3CIG9_9ACTN</name>
<dbReference type="InterPro" id="IPR012938">
    <property type="entry name" value="Glc/Sorbosone_DH"/>
</dbReference>
<evidence type="ECO:0000313" key="2">
    <source>
        <dbReference type="EMBL" id="MFD0854095.1"/>
    </source>
</evidence>
<dbReference type="Gene3D" id="2.120.10.30">
    <property type="entry name" value="TolB, C-terminal domain"/>
    <property type="match status" value="1"/>
</dbReference>
<accession>A0ABW3CIG9</accession>
<proteinExistence type="predicted"/>
<dbReference type="Gene3D" id="2.60.40.10">
    <property type="entry name" value="Immunoglobulins"/>
    <property type="match status" value="1"/>
</dbReference>
<dbReference type="EMBL" id="JBHTIR010002686">
    <property type="protein sequence ID" value="MFD0854095.1"/>
    <property type="molecule type" value="Genomic_DNA"/>
</dbReference>
<dbReference type="Proteomes" id="UP001597083">
    <property type="component" value="Unassembled WGS sequence"/>
</dbReference>
<evidence type="ECO:0000259" key="1">
    <source>
        <dbReference type="Pfam" id="PF07995"/>
    </source>
</evidence>
<dbReference type="InterPro" id="IPR013783">
    <property type="entry name" value="Ig-like_fold"/>
</dbReference>